<feature type="region of interest" description="G1" evidence="7">
    <location>
        <begin position="13"/>
        <end position="20"/>
    </location>
</feature>
<reference evidence="12" key="1">
    <citation type="submission" date="2017-11" db="EMBL/GenBank/DDBJ databases">
        <authorList>
            <person name="Chan K.G."/>
            <person name="Lee L.S."/>
        </authorList>
    </citation>
    <scope>NUCLEOTIDE SEQUENCE [LARGE SCALE GENOMIC DNA]</scope>
    <source>
        <strain evidence="12">DSM 100970</strain>
    </source>
</reference>
<dbReference type="SUPFAM" id="SSF54814">
    <property type="entry name" value="Prokaryotic type KH domain (KH-domain type II)"/>
    <property type="match status" value="1"/>
</dbReference>
<dbReference type="InterPro" id="IPR004044">
    <property type="entry name" value="KH_dom_type_2"/>
</dbReference>
<dbReference type="CDD" id="cd22534">
    <property type="entry name" value="KH-II_Era"/>
    <property type="match status" value="1"/>
</dbReference>
<dbReference type="InterPro" id="IPR015946">
    <property type="entry name" value="KH_dom-like_a/b"/>
</dbReference>
<evidence type="ECO:0000256" key="8">
    <source>
        <dbReference type="RuleBase" id="RU003761"/>
    </source>
</evidence>
<keyword evidence="6" id="KW-1003">Cell membrane</keyword>
<evidence type="ECO:0000256" key="6">
    <source>
        <dbReference type="HAMAP-Rule" id="MF_00367"/>
    </source>
</evidence>
<dbReference type="GO" id="GO:0000028">
    <property type="term" value="P:ribosomal small subunit assembly"/>
    <property type="evidence" value="ECO:0007669"/>
    <property type="project" value="TreeGrafter"/>
</dbReference>
<dbReference type="GO" id="GO:0005525">
    <property type="term" value="F:GTP binding"/>
    <property type="evidence" value="ECO:0007669"/>
    <property type="project" value="UniProtKB-UniRule"/>
</dbReference>
<dbReference type="GO" id="GO:0005829">
    <property type="term" value="C:cytosol"/>
    <property type="evidence" value="ECO:0007669"/>
    <property type="project" value="TreeGrafter"/>
</dbReference>
<dbReference type="InterPro" id="IPR030388">
    <property type="entry name" value="G_ERA_dom"/>
</dbReference>
<dbReference type="AlphaFoldDB" id="A0A2I7N6V7"/>
<dbReference type="PANTHER" id="PTHR42698:SF1">
    <property type="entry name" value="GTPASE ERA, MITOCHONDRIAL"/>
    <property type="match status" value="1"/>
</dbReference>
<keyword evidence="6" id="KW-0472">Membrane</keyword>
<keyword evidence="5 6" id="KW-0342">GTP-binding</keyword>
<evidence type="ECO:0000259" key="9">
    <source>
        <dbReference type="PROSITE" id="PS50823"/>
    </source>
</evidence>
<accession>A0A2I7N6V7</accession>
<comment type="function">
    <text evidence="6">An essential GTPase that binds both GDP and GTP, with rapid nucleotide exchange. Plays a role in 16S rRNA processing and 30S ribosomal subunit biogenesis and possibly also in cell cycle regulation and energy metabolism.</text>
</comment>
<sequence>MIKTYCGFVAIIGRPNVGKSTLMNHLIGQKISITSRKPQTTRHKVTGVYTAEDSQYIFVDTPGFQNKYLTKLNQALNQSVVNSLSNVDAIVLVVEAGIFNSADEEVLKLLPVNANVILCINKNDLLKNKDELNSFTNSIANKYPFKSVIAVAAKHHNGMEELLIAIKPHLPESVFLYPEEQLTDKSSKFLASEIIREKLFRYLGEELPYSLMVDIDKFEETPTVTKVYATIIVDKDNQKPIIIGKGGEKLKKISTESRLDMEKLFDTKIHLEVWVKVKTGFADDVRFLKQFE</sequence>
<dbReference type="InterPro" id="IPR005662">
    <property type="entry name" value="GTPase_Era-like"/>
</dbReference>
<dbReference type="GO" id="GO:0005886">
    <property type="term" value="C:plasma membrane"/>
    <property type="evidence" value="ECO:0007669"/>
    <property type="project" value="UniProtKB-SubCell"/>
</dbReference>
<dbReference type="Gene3D" id="3.40.50.300">
    <property type="entry name" value="P-loop containing nucleotide triphosphate hydrolases"/>
    <property type="match status" value="1"/>
</dbReference>
<dbReference type="OrthoDB" id="9805918at2"/>
<dbReference type="Pfam" id="PF07650">
    <property type="entry name" value="KH_2"/>
    <property type="match status" value="1"/>
</dbReference>
<evidence type="ECO:0000313" key="11">
    <source>
        <dbReference type="EMBL" id="AUR52171.1"/>
    </source>
</evidence>
<protein>
    <recommendedName>
        <fullName evidence="2 6">GTPase Era</fullName>
    </recommendedName>
</protein>
<keyword evidence="3 6" id="KW-0547">Nucleotide-binding</keyword>
<feature type="binding site" evidence="6">
    <location>
        <begin position="13"/>
        <end position="20"/>
    </location>
    <ligand>
        <name>GTP</name>
        <dbReference type="ChEBI" id="CHEBI:37565"/>
    </ligand>
</feature>
<dbReference type="GO" id="GO:0070181">
    <property type="term" value="F:small ribosomal subunit rRNA binding"/>
    <property type="evidence" value="ECO:0007669"/>
    <property type="project" value="UniProtKB-UniRule"/>
</dbReference>
<comment type="subcellular location">
    <subcellularLocation>
        <location evidence="6">Cytoplasm</location>
    </subcellularLocation>
    <subcellularLocation>
        <location evidence="6">Cell membrane</location>
        <topology evidence="6">Peripheral membrane protein</topology>
    </subcellularLocation>
</comment>
<dbReference type="GO" id="GO:0003924">
    <property type="term" value="F:GTPase activity"/>
    <property type="evidence" value="ECO:0007669"/>
    <property type="project" value="UniProtKB-UniRule"/>
</dbReference>
<dbReference type="NCBIfam" id="TIGR00436">
    <property type="entry name" value="era"/>
    <property type="match status" value="1"/>
</dbReference>
<organism evidence="11 12">
    <name type="scientific">Aquella oligotrophica</name>
    <dbReference type="NCBI Taxonomy" id="2067065"/>
    <lineage>
        <taxon>Bacteria</taxon>
        <taxon>Pseudomonadati</taxon>
        <taxon>Pseudomonadota</taxon>
        <taxon>Betaproteobacteria</taxon>
        <taxon>Neisseriales</taxon>
        <taxon>Neisseriaceae</taxon>
        <taxon>Aquella</taxon>
    </lineage>
</organism>
<evidence type="ECO:0000256" key="5">
    <source>
        <dbReference type="ARBA" id="ARBA00023134"/>
    </source>
</evidence>
<name>A0A2I7N6V7_9NEIS</name>
<keyword evidence="6" id="KW-0690">Ribosome biogenesis</keyword>
<dbReference type="Pfam" id="PF01926">
    <property type="entry name" value="MMR_HSR1"/>
    <property type="match status" value="1"/>
</dbReference>
<dbReference type="InterPro" id="IPR005225">
    <property type="entry name" value="Small_GTP-bd"/>
</dbReference>
<feature type="region of interest" description="G2" evidence="7">
    <location>
        <begin position="39"/>
        <end position="43"/>
    </location>
</feature>
<keyword evidence="12" id="KW-1185">Reference proteome</keyword>
<dbReference type="NCBIfam" id="NF000908">
    <property type="entry name" value="PRK00089.1"/>
    <property type="match status" value="1"/>
</dbReference>
<evidence type="ECO:0000256" key="2">
    <source>
        <dbReference type="ARBA" id="ARBA00020484"/>
    </source>
</evidence>
<evidence type="ECO:0000256" key="3">
    <source>
        <dbReference type="ARBA" id="ARBA00022741"/>
    </source>
</evidence>
<keyword evidence="6" id="KW-0963">Cytoplasm</keyword>
<dbReference type="InterPro" id="IPR027417">
    <property type="entry name" value="P-loop_NTPase"/>
</dbReference>
<dbReference type="CDD" id="cd04163">
    <property type="entry name" value="Era"/>
    <property type="match status" value="1"/>
</dbReference>
<evidence type="ECO:0000259" key="10">
    <source>
        <dbReference type="PROSITE" id="PS51713"/>
    </source>
</evidence>
<dbReference type="HAMAP" id="MF_00367">
    <property type="entry name" value="GTPase_Era"/>
    <property type="match status" value="1"/>
</dbReference>
<dbReference type="GO" id="GO:0043024">
    <property type="term" value="F:ribosomal small subunit binding"/>
    <property type="evidence" value="ECO:0007669"/>
    <property type="project" value="TreeGrafter"/>
</dbReference>
<dbReference type="Gene3D" id="3.30.300.20">
    <property type="match status" value="1"/>
</dbReference>
<evidence type="ECO:0000256" key="7">
    <source>
        <dbReference type="PROSITE-ProRule" id="PRU01050"/>
    </source>
</evidence>
<evidence type="ECO:0000313" key="12">
    <source>
        <dbReference type="Proteomes" id="UP000236655"/>
    </source>
</evidence>
<comment type="similarity">
    <text evidence="1 6 7 8">Belongs to the TRAFAC class TrmE-Era-EngA-EngB-Septin-like GTPase superfamily. Era GTPase family.</text>
</comment>
<feature type="binding site" evidence="6">
    <location>
        <begin position="121"/>
        <end position="124"/>
    </location>
    <ligand>
        <name>GTP</name>
        <dbReference type="ChEBI" id="CHEBI:37565"/>
    </ligand>
</feature>
<dbReference type="KEGG" id="nba:CUN60_07615"/>
<comment type="subunit">
    <text evidence="6">Monomer.</text>
</comment>
<dbReference type="InterPro" id="IPR009019">
    <property type="entry name" value="KH_sf_prok-type"/>
</dbReference>
<dbReference type="NCBIfam" id="TIGR00231">
    <property type="entry name" value="small_GTP"/>
    <property type="match status" value="1"/>
</dbReference>
<dbReference type="PRINTS" id="PR00326">
    <property type="entry name" value="GTP1OBG"/>
</dbReference>
<evidence type="ECO:0000256" key="4">
    <source>
        <dbReference type="ARBA" id="ARBA00022884"/>
    </source>
</evidence>
<feature type="domain" description="KH type-2" evidence="9">
    <location>
        <begin position="195"/>
        <end position="279"/>
    </location>
</feature>
<dbReference type="PANTHER" id="PTHR42698">
    <property type="entry name" value="GTPASE ERA"/>
    <property type="match status" value="1"/>
</dbReference>
<keyword evidence="4 6" id="KW-0694">RNA-binding</keyword>
<feature type="region of interest" description="G4" evidence="7">
    <location>
        <begin position="121"/>
        <end position="124"/>
    </location>
</feature>
<proteinExistence type="inferred from homology"/>
<feature type="binding site" evidence="6">
    <location>
        <begin position="60"/>
        <end position="64"/>
    </location>
    <ligand>
        <name>GTP</name>
        <dbReference type="ChEBI" id="CHEBI:37565"/>
    </ligand>
</feature>
<dbReference type="SUPFAM" id="SSF52540">
    <property type="entry name" value="P-loop containing nucleoside triphosphate hydrolases"/>
    <property type="match status" value="1"/>
</dbReference>
<dbReference type="Proteomes" id="UP000236655">
    <property type="component" value="Chromosome"/>
</dbReference>
<dbReference type="InterPro" id="IPR006073">
    <property type="entry name" value="GTP-bd"/>
</dbReference>
<feature type="region of interest" description="G5" evidence="7">
    <location>
        <begin position="151"/>
        <end position="153"/>
    </location>
</feature>
<feature type="domain" description="Era-type G" evidence="10">
    <location>
        <begin position="5"/>
        <end position="172"/>
    </location>
</feature>
<gene>
    <name evidence="6" type="primary">era</name>
    <name evidence="11" type="ORF">CUN60_07615</name>
</gene>
<dbReference type="EMBL" id="CP024847">
    <property type="protein sequence ID" value="AUR52171.1"/>
    <property type="molecule type" value="Genomic_DNA"/>
</dbReference>
<dbReference type="PROSITE" id="PS50823">
    <property type="entry name" value="KH_TYPE_2"/>
    <property type="match status" value="1"/>
</dbReference>
<keyword evidence="6" id="KW-0699">rRNA-binding</keyword>
<dbReference type="PROSITE" id="PS51713">
    <property type="entry name" value="G_ERA"/>
    <property type="match status" value="1"/>
</dbReference>
<evidence type="ECO:0000256" key="1">
    <source>
        <dbReference type="ARBA" id="ARBA00007921"/>
    </source>
</evidence>
<feature type="region of interest" description="G3" evidence="7">
    <location>
        <begin position="60"/>
        <end position="63"/>
    </location>
</feature>
<dbReference type="RefSeq" id="WP_102951467.1">
    <property type="nucleotide sequence ID" value="NZ_CP024847.1"/>
</dbReference>